<evidence type="ECO:0000256" key="4">
    <source>
        <dbReference type="ARBA" id="ARBA00022679"/>
    </source>
</evidence>
<comment type="caution">
    <text evidence="11">The sequence shown here is derived from an EMBL/GenBank/DDBJ whole genome shotgun (WGS) entry which is preliminary data.</text>
</comment>
<keyword evidence="4" id="KW-0808">Transferase</keyword>
<dbReference type="PANTHER" id="PTHR11214:SF376">
    <property type="entry name" value="HEXOSYLTRANSFERASE"/>
    <property type="match status" value="1"/>
</dbReference>
<evidence type="ECO:0000256" key="7">
    <source>
        <dbReference type="ARBA" id="ARBA00022989"/>
    </source>
</evidence>
<dbReference type="GO" id="GO:0016757">
    <property type="term" value="F:glycosyltransferase activity"/>
    <property type="evidence" value="ECO:0007669"/>
    <property type="project" value="UniProtKB-KW"/>
</dbReference>
<accession>A0ABD3VAW3</accession>
<feature type="transmembrane region" description="Helical" evidence="10">
    <location>
        <begin position="12"/>
        <end position="29"/>
    </location>
</feature>
<dbReference type="GO" id="GO:0000139">
    <property type="term" value="C:Golgi membrane"/>
    <property type="evidence" value="ECO:0007669"/>
    <property type="project" value="UniProtKB-SubCell"/>
</dbReference>
<evidence type="ECO:0000256" key="2">
    <source>
        <dbReference type="ARBA" id="ARBA00008661"/>
    </source>
</evidence>
<evidence type="ECO:0000256" key="5">
    <source>
        <dbReference type="ARBA" id="ARBA00022692"/>
    </source>
</evidence>
<dbReference type="AlphaFoldDB" id="A0ABD3VAW3"/>
<keyword evidence="3 10" id="KW-0328">Glycosyltransferase</keyword>
<evidence type="ECO:0000256" key="9">
    <source>
        <dbReference type="ARBA" id="ARBA00023136"/>
    </source>
</evidence>
<reference evidence="11 12" key="1">
    <citation type="submission" date="2024-11" db="EMBL/GenBank/DDBJ databases">
        <title>Chromosome-level genome assembly of the freshwater bivalve Anodonta woodiana.</title>
        <authorList>
            <person name="Chen X."/>
        </authorList>
    </citation>
    <scope>NUCLEOTIDE SEQUENCE [LARGE SCALE GENOMIC DNA]</scope>
    <source>
        <strain evidence="11">MN2024</strain>
        <tissue evidence="11">Gills</tissue>
    </source>
</reference>
<evidence type="ECO:0000256" key="1">
    <source>
        <dbReference type="ARBA" id="ARBA00004323"/>
    </source>
</evidence>
<protein>
    <recommendedName>
        <fullName evidence="10">Hexosyltransferase</fullName>
        <ecNumber evidence="10">2.4.1.-</ecNumber>
    </recommendedName>
</protein>
<name>A0ABD3VAW3_SINWO</name>
<evidence type="ECO:0000313" key="12">
    <source>
        <dbReference type="Proteomes" id="UP001634394"/>
    </source>
</evidence>
<keyword evidence="7 10" id="KW-1133">Transmembrane helix</keyword>
<comment type="caution">
    <text evidence="10">Lacks conserved residue(s) required for the propagation of feature annotation.</text>
</comment>
<proteinExistence type="inferred from homology"/>
<evidence type="ECO:0000256" key="3">
    <source>
        <dbReference type="ARBA" id="ARBA00022676"/>
    </source>
</evidence>
<dbReference type="PANTHER" id="PTHR11214">
    <property type="entry name" value="BETA-1,3-N-ACETYLGLUCOSAMINYLTRANSFERASE"/>
    <property type="match status" value="1"/>
</dbReference>
<keyword evidence="9 10" id="KW-0472">Membrane</keyword>
<dbReference type="EMBL" id="JBJQND010000013">
    <property type="protein sequence ID" value="KAL3857933.1"/>
    <property type="molecule type" value="Genomic_DNA"/>
</dbReference>
<evidence type="ECO:0000256" key="10">
    <source>
        <dbReference type="RuleBase" id="RU363063"/>
    </source>
</evidence>
<keyword evidence="8 10" id="KW-0333">Golgi apparatus</keyword>
<evidence type="ECO:0000256" key="6">
    <source>
        <dbReference type="ARBA" id="ARBA00022968"/>
    </source>
</evidence>
<evidence type="ECO:0000256" key="8">
    <source>
        <dbReference type="ARBA" id="ARBA00023034"/>
    </source>
</evidence>
<comment type="subcellular location">
    <subcellularLocation>
        <location evidence="1 10">Golgi apparatus membrane</location>
        <topology evidence="1 10">Single-pass type II membrane protein</topology>
    </subcellularLocation>
</comment>
<dbReference type="Proteomes" id="UP001634394">
    <property type="component" value="Unassembled WGS sequence"/>
</dbReference>
<sequence length="276" mass="32234">MLPRRIIRKNGLVFLASLCLIFLTVTFIVEWRDDVIFFWIPLVDGNMVFYTNFKCMTLMSKYLLNNPNLCHKNESVFFFLVIVHSAVFHFDQREFLIQTWVNNDLLLSHKMRVLFLVGLPRESSIQERLQIENDQHGDNCPGTFYRRLSQPYSQRLNNAVERNGRHAIYKYYFSGVRRLPFPFSAGPFLLIPNELVVKQYAASLRTSFLWLDDVYLFGILPLVTGNLSLFHLPKCYEDPHNAVECFSSKAISNVIFWLHSSAMAKQCFVELQSKAI</sequence>
<keyword evidence="12" id="KW-1185">Reference proteome</keyword>
<dbReference type="EC" id="2.4.1.-" evidence="10"/>
<organism evidence="11 12">
    <name type="scientific">Sinanodonta woodiana</name>
    <name type="common">Chinese pond mussel</name>
    <name type="synonym">Anodonta woodiana</name>
    <dbReference type="NCBI Taxonomy" id="1069815"/>
    <lineage>
        <taxon>Eukaryota</taxon>
        <taxon>Metazoa</taxon>
        <taxon>Spiralia</taxon>
        <taxon>Lophotrochozoa</taxon>
        <taxon>Mollusca</taxon>
        <taxon>Bivalvia</taxon>
        <taxon>Autobranchia</taxon>
        <taxon>Heteroconchia</taxon>
        <taxon>Palaeoheterodonta</taxon>
        <taxon>Unionida</taxon>
        <taxon>Unionoidea</taxon>
        <taxon>Unionidae</taxon>
        <taxon>Unioninae</taxon>
        <taxon>Sinanodonta</taxon>
    </lineage>
</organism>
<dbReference type="InterPro" id="IPR002659">
    <property type="entry name" value="Glyco_trans_31"/>
</dbReference>
<keyword evidence="6" id="KW-0735">Signal-anchor</keyword>
<comment type="similarity">
    <text evidence="2 10">Belongs to the glycosyltransferase 31 family.</text>
</comment>
<keyword evidence="5 10" id="KW-0812">Transmembrane</keyword>
<evidence type="ECO:0000313" key="11">
    <source>
        <dbReference type="EMBL" id="KAL3857933.1"/>
    </source>
</evidence>
<gene>
    <name evidence="11" type="ORF">ACJMK2_012558</name>
</gene>
<feature type="transmembrane region" description="Helical" evidence="10">
    <location>
        <begin position="35"/>
        <end position="53"/>
    </location>
</feature>